<dbReference type="Pfam" id="PF00583">
    <property type="entry name" value="Acetyltransf_1"/>
    <property type="match status" value="1"/>
</dbReference>
<evidence type="ECO:0000259" key="1">
    <source>
        <dbReference type="Pfam" id="PF00583"/>
    </source>
</evidence>
<dbReference type="InterPro" id="IPR016181">
    <property type="entry name" value="Acyl_CoA_acyltransferase"/>
</dbReference>
<gene>
    <name evidence="2" type="ORF">OWR29_30560</name>
</gene>
<dbReference type="EMBL" id="JAPNTZ010000011">
    <property type="protein sequence ID" value="MCY1142361.1"/>
    <property type="molecule type" value="Genomic_DNA"/>
</dbReference>
<dbReference type="InterPro" id="IPR000182">
    <property type="entry name" value="GNAT_dom"/>
</dbReference>
<dbReference type="RefSeq" id="WP_267566816.1">
    <property type="nucleotide sequence ID" value="NZ_JAPNTZ010000011.1"/>
</dbReference>
<proteinExistence type="predicted"/>
<comment type="caution">
    <text evidence="2">The sequence shown here is derived from an EMBL/GenBank/DDBJ whole genome shotgun (WGS) entry which is preliminary data.</text>
</comment>
<evidence type="ECO:0000313" key="3">
    <source>
        <dbReference type="Proteomes" id="UP001151002"/>
    </source>
</evidence>
<protein>
    <submittedName>
        <fullName evidence="2">GNAT family N-acetyltransferase</fullName>
    </submittedName>
</protein>
<dbReference type="Gene3D" id="3.40.630.30">
    <property type="match status" value="1"/>
</dbReference>
<reference evidence="2" key="1">
    <citation type="submission" date="2022-11" db="EMBL/GenBank/DDBJ databases">
        <authorList>
            <person name="Somphong A."/>
            <person name="Phongsopitanun W."/>
        </authorList>
    </citation>
    <scope>NUCLEOTIDE SEQUENCE</scope>
    <source>
        <strain evidence="2">Pm04-4</strain>
    </source>
</reference>
<feature type="domain" description="N-acetyltransferase" evidence="1">
    <location>
        <begin position="156"/>
        <end position="224"/>
    </location>
</feature>
<sequence>MPSIDDLAAATDDDPFMRWAADRPGVRIWIERAAVVVAAPGLSRRDRLAIHGEPRALAALLSRVLPEVGPDYRPFGAEATVIGTAELMPELSVAGRFAWMETSAAPVGGKGEWLAEDDLPEVAALLEKDFPDSYARPGAPGVTRWAGQRDEAGALAAVAADAWSSPRIGLLAGVATRADQRGRGRAATLCAFLVGELLTGRERVALLADYWNAAAVATYRKLGFDLKPLAAAHQVTG</sequence>
<organism evidence="2 3">
    <name type="scientific">Paractinoplanes pyxinae</name>
    <dbReference type="NCBI Taxonomy" id="2997416"/>
    <lineage>
        <taxon>Bacteria</taxon>
        <taxon>Bacillati</taxon>
        <taxon>Actinomycetota</taxon>
        <taxon>Actinomycetes</taxon>
        <taxon>Micromonosporales</taxon>
        <taxon>Micromonosporaceae</taxon>
        <taxon>Paractinoplanes</taxon>
    </lineage>
</organism>
<dbReference type="SUPFAM" id="SSF55729">
    <property type="entry name" value="Acyl-CoA N-acyltransferases (Nat)"/>
    <property type="match status" value="1"/>
</dbReference>
<evidence type="ECO:0000313" key="2">
    <source>
        <dbReference type="EMBL" id="MCY1142361.1"/>
    </source>
</evidence>
<accession>A0ABT4B7B8</accession>
<keyword evidence="3" id="KW-1185">Reference proteome</keyword>
<name>A0ABT4B7B8_9ACTN</name>
<dbReference type="Proteomes" id="UP001151002">
    <property type="component" value="Unassembled WGS sequence"/>
</dbReference>